<proteinExistence type="predicted"/>
<dbReference type="PANTHER" id="PTHR33050">
    <property type="entry name" value="REVERSE TRANSCRIPTASE DOMAIN-CONTAINING PROTEIN"/>
    <property type="match status" value="1"/>
</dbReference>
<dbReference type="EMBL" id="CAMXCT010004073">
    <property type="protein sequence ID" value="CAI4007539.1"/>
    <property type="molecule type" value="Genomic_DNA"/>
</dbReference>
<gene>
    <name evidence="2" type="ORF">C1SCF055_LOCUS33089</name>
</gene>
<keyword evidence="4" id="KW-1185">Reference proteome</keyword>
<feature type="compositionally biased region" description="Basic and acidic residues" evidence="1">
    <location>
        <begin position="369"/>
        <end position="378"/>
    </location>
</feature>
<feature type="compositionally biased region" description="Basic residues" evidence="1">
    <location>
        <begin position="331"/>
        <end position="343"/>
    </location>
</feature>
<evidence type="ECO:0000313" key="3">
    <source>
        <dbReference type="EMBL" id="CAL1160914.1"/>
    </source>
</evidence>
<protein>
    <submittedName>
        <fullName evidence="2">Uncharacterized protein</fullName>
    </submittedName>
</protein>
<name>A0A9P1DBE2_9DINO</name>
<accession>A0A9P1DBE2</accession>
<organism evidence="2">
    <name type="scientific">Cladocopium goreaui</name>
    <dbReference type="NCBI Taxonomy" id="2562237"/>
    <lineage>
        <taxon>Eukaryota</taxon>
        <taxon>Sar</taxon>
        <taxon>Alveolata</taxon>
        <taxon>Dinophyceae</taxon>
        <taxon>Suessiales</taxon>
        <taxon>Symbiodiniaceae</taxon>
        <taxon>Cladocopium</taxon>
    </lineage>
</organism>
<feature type="region of interest" description="Disordered" evidence="1">
    <location>
        <begin position="303"/>
        <end position="378"/>
    </location>
</feature>
<dbReference type="Proteomes" id="UP001152797">
    <property type="component" value="Unassembled WGS sequence"/>
</dbReference>
<feature type="compositionally biased region" description="Polar residues" evidence="1">
    <location>
        <begin position="415"/>
        <end position="429"/>
    </location>
</feature>
<evidence type="ECO:0000313" key="4">
    <source>
        <dbReference type="Proteomes" id="UP001152797"/>
    </source>
</evidence>
<dbReference type="PANTHER" id="PTHR33050:SF7">
    <property type="entry name" value="RIBONUCLEASE H"/>
    <property type="match status" value="1"/>
</dbReference>
<comment type="caution">
    <text evidence="2">The sequence shown here is derived from an EMBL/GenBank/DDBJ whole genome shotgun (WGS) entry which is preliminary data.</text>
</comment>
<evidence type="ECO:0000313" key="2">
    <source>
        <dbReference type="EMBL" id="CAI4007539.1"/>
    </source>
</evidence>
<dbReference type="InterPro" id="IPR052055">
    <property type="entry name" value="Hepadnavirus_pol/RT"/>
</dbReference>
<dbReference type="OrthoDB" id="419294at2759"/>
<dbReference type="EMBL" id="CAMXCT020004073">
    <property type="protein sequence ID" value="CAL1160914.1"/>
    <property type="molecule type" value="Genomic_DNA"/>
</dbReference>
<sequence>MVDRTVYTADKTPDLPLRQILGRQRVSNELCKTAADAGLLNVETFAMLGDNIAGVKATLKTIIPDPASFGPDAPSQELALTALAAVWKTCSTMQDHFAARRAKMEEDPSKVPEIPGEDHAEFRETFVARHPDVVLPLHREPHRKFVERVQRDYLVHGFVHFYEVGEIRTRNEQIAQKSGLTKNAEDLLRVVMIDQPTSASSESQVMDKLHAFFITLEYLNICEFSFAAGPLKYLSELEEWRHENRGLALLLTVDTLIRKKVHRVSSDQRKSFGSFSAALLEVLANHKQLWNDARSSAELDKFKQAGQFPAPSTPAKKRSRSRSGSAVKTSPKAKKNRARRVRQKAQLQKAKDVLSKSSPKESASGAARPARDERVPAKEWQKITAFKYGGQVALEARPPGTWVDRPAAPSDRSASDLSQSVSEAAESDQPSFAWSKGLDGVPALHARGPYFLELFSGTAGLSEAVQLRGVPTLPPVDIVVSPLVPEPVDLIDMITWSTVLKVLTSGLVFFLHCGTPCNTFTAARKLDGGPPPLRSALRPMGLPDLSQDNQCLVLLGNIFLSRSAEACFIVFHFGGDFSIENLLLSLIWVTAIMEQLVADTRALALDFDQCAFGALSLKPTRLLCSSELLDDVQMRCPGGHRHVKLKGKMRDPQTGYWVFRTKAAQVYPWALCATMAEVIAALYNDALAHFAPSFALTTPASDRKRPLGSGKPWLGHRQEATALKAQWAGYQLKRGAAKPLFEFELEPGQAIEFALRVPHPFTQSVPLDDQSCRALVRLQRDASVILHERAQLLQFWEQRARALLPRSVALIRRHPDPALRRLLLGAPEDQAPQLGKVCHIELYAEMLREVRSVDMELPQFLLHGFPIVGPIAPTGRWPPYEKTQKVVPVEEALKRAWDLRRKIVNRVHAVPVTQNLIKIWEASLEDANEGSCLGPFASESEVSKILGCEDWIPTQRFEVVQKNKVRGCDSATTNMINQVTEISEKLQLPSTDSNVAALRRLRSLKPEEALCGWVLDERKAYRQVAVRPDQRKFSVICLKNPEVGSPHFFIMVGHSFGLVSAVYNYNRRSAAINEILVSLFGLLAFSFYDDKYGFEPASTVASAKQIAESVHFWLGAQFDQKKLQLSRSPTILGVTYNLELMQLEIKADRKEELSSEIDAILASGLLDPGSAGKLKGKLMFGASQLWGKVGRAFLRVISERQYLRFPIGSEFKLDPPLREALLQWKKLVQHGPPRPIDMVGEKCSDAVIFTDGFTPDPRSAEKLPDRVGAVLFDRRSRRPQQFTAVVPEEVKNRWLTRSTQIVPVEMIAAVLAMETFADRIRGADILLLIDSEAVESALIKGYSSKEDLCHIISVFWDLAFQLRVRVFIDRVSTDANPADWPSRNKLHLGEAVGWQTVQVIWPSALK</sequence>
<evidence type="ECO:0000256" key="1">
    <source>
        <dbReference type="SAM" id="MobiDB-lite"/>
    </source>
</evidence>
<feature type="region of interest" description="Disordered" evidence="1">
    <location>
        <begin position="397"/>
        <end position="429"/>
    </location>
</feature>
<dbReference type="EMBL" id="CAMXCT030004073">
    <property type="protein sequence ID" value="CAL4794851.1"/>
    <property type="molecule type" value="Genomic_DNA"/>
</dbReference>
<reference evidence="3" key="2">
    <citation type="submission" date="2024-04" db="EMBL/GenBank/DDBJ databases">
        <authorList>
            <person name="Chen Y."/>
            <person name="Shah S."/>
            <person name="Dougan E. K."/>
            <person name="Thang M."/>
            <person name="Chan C."/>
        </authorList>
    </citation>
    <scope>NUCLEOTIDE SEQUENCE [LARGE SCALE GENOMIC DNA]</scope>
</reference>
<reference evidence="2" key="1">
    <citation type="submission" date="2022-10" db="EMBL/GenBank/DDBJ databases">
        <authorList>
            <person name="Chen Y."/>
            <person name="Dougan E. K."/>
            <person name="Chan C."/>
            <person name="Rhodes N."/>
            <person name="Thang M."/>
        </authorList>
    </citation>
    <scope>NUCLEOTIDE SEQUENCE</scope>
</reference>